<sequence length="239" mass="24779">MPFHNRLGALCWTLAAPLFLIANVVVGLRWTDPAFSWATNNVSDLGNVSCGVWDTTRPRYVCSPWHDAMNVAFVLTGVLLVAGFALTWRHTGGGKAGSWGKALMLLGGAGLGLAGAFPADVDENLHLLAALLVIVIGNIGLLVAGFARTGTPLARLRWVTLGLGVLGTAGSVLFFAQQGAGIGVGGMERVAVFPLSAWACYAGIHLLTGVYRSRGSRKSLRLDGGVGGAGAAPSESGRR</sequence>
<organism evidence="2 3">
    <name type="scientific">Actinoplanes missouriensis (strain ATCC 14538 / DSM 43046 / CBS 188.64 / JCM 3121 / NBRC 102363 / NCIMB 12654 / NRRL B-3342 / UNCC 431)</name>
    <dbReference type="NCBI Taxonomy" id="512565"/>
    <lineage>
        <taxon>Bacteria</taxon>
        <taxon>Bacillati</taxon>
        <taxon>Actinomycetota</taxon>
        <taxon>Actinomycetes</taxon>
        <taxon>Micromonosporales</taxon>
        <taxon>Micromonosporaceae</taxon>
        <taxon>Actinoplanes</taxon>
    </lineage>
</organism>
<evidence type="ECO:0000313" key="3">
    <source>
        <dbReference type="Proteomes" id="UP000007882"/>
    </source>
</evidence>
<keyword evidence="3" id="KW-1185">Reference proteome</keyword>
<keyword evidence="1" id="KW-0812">Transmembrane</keyword>
<feature type="transmembrane region" description="Helical" evidence="1">
    <location>
        <begin position="190"/>
        <end position="211"/>
    </location>
</feature>
<feature type="transmembrane region" description="Helical" evidence="1">
    <location>
        <begin position="158"/>
        <end position="178"/>
    </location>
</feature>
<keyword evidence="1" id="KW-0472">Membrane</keyword>
<accession>I0H6U4</accession>
<dbReference type="PATRIC" id="fig|512565.3.peg.3507"/>
<dbReference type="eggNOG" id="COG3371">
    <property type="taxonomic scope" value="Bacteria"/>
</dbReference>
<name>I0H6U4_ACTM4</name>
<dbReference type="STRING" id="512565.AMIS_35110"/>
<proteinExistence type="predicted"/>
<feature type="transmembrane region" description="Helical" evidence="1">
    <location>
        <begin position="125"/>
        <end position="146"/>
    </location>
</feature>
<dbReference type="AlphaFoldDB" id="I0H6U4"/>
<reference evidence="2 3" key="1">
    <citation type="submission" date="2012-02" db="EMBL/GenBank/DDBJ databases">
        <title>Complete genome sequence of Actinoplanes missouriensis 431 (= NBRC 102363).</title>
        <authorList>
            <person name="Ohnishi Y."/>
            <person name="Ishikawa J."/>
            <person name="Sekine M."/>
            <person name="Hosoyama A."/>
            <person name="Harada T."/>
            <person name="Narita H."/>
            <person name="Hata T."/>
            <person name="Konno Y."/>
            <person name="Tutikane K."/>
            <person name="Fujita N."/>
            <person name="Horinouchi S."/>
            <person name="Hayakawa M."/>
        </authorList>
    </citation>
    <scope>NUCLEOTIDE SEQUENCE [LARGE SCALE GENOMIC DNA]</scope>
    <source>
        <strain evidence="3">ATCC 14538 / DSM 43046 / CBS 188.64 / JCM 3121 / NBRC 102363 / NCIMB 12654 / NRRL B-3342 / UNCC 431</strain>
    </source>
</reference>
<dbReference type="EMBL" id="AP012319">
    <property type="protein sequence ID" value="BAL88731.1"/>
    <property type="molecule type" value="Genomic_DNA"/>
</dbReference>
<evidence type="ECO:0000313" key="2">
    <source>
        <dbReference type="EMBL" id="BAL88731.1"/>
    </source>
</evidence>
<evidence type="ECO:0000256" key="1">
    <source>
        <dbReference type="SAM" id="Phobius"/>
    </source>
</evidence>
<feature type="transmembrane region" description="Helical" evidence="1">
    <location>
        <begin position="68"/>
        <end position="88"/>
    </location>
</feature>
<dbReference type="OrthoDB" id="5191116at2"/>
<protein>
    <recommendedName>
        <fullName evidence="4">DUF998 domain-containing protein</fullName>
    </recommendedName>
</protein>
<evidence type="ECO:0008006" key="4">
    <source>
        <dbReference type="Google" id="ProtNLM"/>
    </source>
</evidence>
<feature type="transmembrane region" description="Helical" evidence="1">
    <location>
        <begin position="100"/>
        <end position="119"/>
    </location>
</feature>
<dbReference type="Pfam" id="PF06197">
    <property type="entry name" value="DUF998"/>
    <property type="match status" value="1"/>
</dbReference>
<dbReference type="RefSeq" id="WP_014443625.1">
    <property type="nucleotide sequence ID" value="NC_017093.1"/>
</dbReference>
<gene>
    <name evidence="2" type="ordered locus">AMIS_35110</name>
</gene>
<keyword evidence="1" id="KW-1133">Transmembrane helix</keyword>
<dbReference type="KEGG" id="ams:AMIS_35110"/>
<dbReference type="InterPro" id="IPR009339">
    <property type="entry name" value="DUF998"/>
</dbReference>
<dbReference type="HOGENOM" id="CLU_080422_3_0_11"/>
<dbReference type="Proteomes" id="UP000007882">
    <property type="component" value="Chromosome"/>
</dbReference>